<dbReference type="RefSeq" id="WP_345088951.1">
    <property type="nucleotide sequence ID" value="NZ_BAAAWG010000015.1"/>
</dbReference>
<feature type="compositionally biased region" description="Low complexity" evidence="1">
    <location>
        <begin position="67"/>
        <end position="85"/>
    </location>
</feature>
<dbReference type="EMBL" id="JBHSPW010000007">
    <property type="protein sequence ID" value="MFC5894560.1"/>
    <property type="molecule type" value="Genomic_DNA"/>
</dbReference>
<sequence>MPQTAGTEQPTAVAAQAAAGAERTALPALAPSPYGLPTPLPAPSANGSTSLPLPPLAPVPADGGGAPLPAGDPSFGAPQATAAAPLPAPAGPAAPHPEAPTGPPQTTTAAPAAPRPEAPTGPPQAAEAPAGPQPPAGQPPVAPPATAQPPIGQPATVAERTMHAAGFLPLMPCPGAYEPWPCRCTQCGREVTPTYRQVRDEAFACACRGTRRRRPARKR</sequence>
<feature type="compositionally biased region" description="Pro residues" evidence="1">
    <location>
        <begin position="131"/>
        <end position="147"/>
    </location>
</feature>
<reference evidence="3" key="1">
    <citation type="journal article" date="2019" name="Int. J. Syst. Evol. Microbiol.">
        <title>The Global Catalogue of Microorganisms (GCM) 10K type strain sequencing project: providing services to taxonomists for standard genome sequencing and annotation.</title>
        <authorList>
            <consortium name="The Broad Institute Genomics Platform"/>
            <consortium name="The Broad Institute Genome Sequencing Center for Infectious Disease"/>
            <person name="Wu L."/>
            <person name="Ma J."/>
        </authorList>
    </citation>
    <scope>NUCLEOTIDE SEQUENCE [LARGE SCALE GENOMIC DNA]</scope>
    <source>
        <strain evidence="3">CGMCC 1.15809</strain>
    </source>
</reference>
<gene>
    <name evidence="2" type="ORF">ACFP3M_17240</name>
</gene>
<organism evidence="2 3">
    <name type="scientific">Streptomyces ramulosus</name>
    <dbReference type="NCBI Taxonomy" id="47762"/>
    <lineage>
        <taxon>Bacteria</taxon>
        <taxon>Bacillati</taxon>
        <taxon>Actinomycetota</taxon>
        <taxon>Actinomycetes</taxon>
        <taxon>Kitasatosporales</taxon>
        <taxon>Streptomycetaceae</taxon>
        <taxon>Streptomyces</taxon>
    </lineage>
</organism>
<accession>A0ABW1FKS7</accession>
<protein>
    <submittedName>
        <fullName evidence="2">Uncharacterized protein</fullName>
    </submittedName>
</protein>
<feature type="compositionally biased region" description="Polar residues" evidence="1">
    <location>
        <begin position="1"/>
        <end position="10"/>
    </location>
</feature>
<proteinExistence type="predicted"/>
<comment type="caution">
    <text evidence="2">The sequence shown here is derived from an EMBL/GenBank/DDBJ whole genome shotgun (WGS) entry which is preliminary data.</text>
</comment>
<feature type="region of interest" description="Disordered" evidence="1">
    <location>
        <begin position="1"/>
        <end position="158"/>
    </location>
</feature>
<dbReference type="Proteomes" id="UP001596241">
    <property type="component" value="Unassembled WGS sequence"/>
</dbReference>
<feature type="compositionally biased region" description="Pro residues" evidence="1">
    <location>
        <begin position="113"/>
        <end position="122"/>
    </location>
</feature>
<name>A0ABW1FKS7_9ACTN</name>
<feature type="compositionally biased region" description="Pro residues" evidence="1">
    <location>
        <begin position="86"/>
        <end position="103"/>
    </location>
</feature>
<feature type="compositionally biased region" description="Low complexity" evidence="1">
    <location>
        <begin position="12"/>
        <end position="25"/>
    </location>
</feature>
<keyword evidence="3" id="KW-1185">Reference proteome</keyword>
<evidence type="ECO:0000256" key="1">
    <source>
        <dbReference type="SAM" id="MobiDB-lite"/>
    </source>
</evidence>
<evidence type="ECO:0000313" key="3">
    <source>
        <dbReference type="Proteomes" id="UP001596241"/>
    </source>
</evidence>
<evidence type="ECO:0000313" key="2">
    <source>
        <dbReference type="EMBL" id="MFC5894560.1"/>
    </source>
</evidence>